<proteinExistence type="predicted"/>
<organism evidence="2 3">
    <name type="scientific">Caenorhabditis tropicalis</name>
    <dbReference type="NCBI Taxonomy" id="1561998"/>
    <lineage>
        <taxon>Eukaryota</taxon>
        <taxon>Metazoa</taxon>
        <taxon>Ecdysozoa</taxon>
        <taxon>Nematoda</taxon>
        <taxon>Chromadorea</taxon>
        <taxon>Rhabditida</taxon>
        <taxon>Rhabditina</taxon>
        <taxon>Rhabditomorpha</taxon>
        <taxon>Rhabditoidea</taxon>
        <taxon>Rhabditidae</taxon>
        <taxon>Peloderinae</taxon>
        <taxon>Caenorhabditis</taxon>
    </lineage>
</organism>
<feature type="compositionally biased region" description="Low complexity" evidence="1">
    <location>
        <begin position="43"/>
        <end position="53"/>
    </location>
</feature>
<accession>A0A1I7SXU4</accession>
<reference evidence="3" key="1">
    <citation type="submission" date="2016-11" db="UniProtKB">
        <authorList>
            <consortium name="WormBaseParasite"/>
        </authorList>
    </citation>
    <scope>IDENTIFICATION</scope>
</reference>
<dbReference type="AlphaFoldDB" id="A0A1I7SXU4"/>
<name>A0A1I7SXU4_9PELO</name>
<evidence type="ECO:0000256" key="1">
    <source>
        <dbReference type="SAM" id="MobiDB-lite"/>
    </source>
</evidence>
<keyword evidence="2" id="KW-1185">Reference proteome</keyword>
<dbReference type="eggNOG" id="ENOG502TIHF">
    <property type="taxonomic scope" value="Eukaryota"/>
</dbReference>
<dbReference type="Proteomes" id="UP000095282">
    <property type="component" value="Unplaced"/>
</dbReference>
<evidence type="ECO:0000313" key="2">
    <source>
        <dbReference type="Proteomes" id="UP000095282"/>
    </source>
</evidence>
<feature type="region of interest" description="Disordered" evidence="1">
    <location>
        <begin position="34"/>
        <end position="65"/>
    </location>
</feature>
<sequence length="91" mass="10135">MESDKSAPYFGMYGNNYLSPRYIVTSPAPTYLVESGYPESERSFQSSGSSNESQPPNYYQIQPPSPGEMVIVRTTTVTRNTTSIQPVHSTF</sequence>
<dbReference type="WBParaSite" id="Csp11.Scaffold171.g652.t2">
    <property type="protein sequence ID" value="Csp11.Scaffold171.g652.t2"/>
    <property type="gene ID" value="Csp11.Scaffold171.g652"/>
</dbReference>
<protein>
    <submittedName>
        <fullName evidence="3">Uncharacterized protein</fullName>
    </submittedName>
</protein>
<evidence type="ECO:0000313" key="3">
    <source>
        <dbReference type="WBParaSite" id="Csp11.Scaffold171.g652.t2"/>
    </source>
</evidence>